<feature type="transmembrane region" description="Helical" evidence="1">
    <location>
        <begin position="32"/>
        <end position="54"/>
    </location>
</feature>
<evidence type="ECO:0000313" key="2">
    <source>
        <dbReference type="EMBL" id="KAE8393683.1"/>
    </source>
</evidence>
<protein>
    <submittedName>
        <fullName evidence="2">Uncharacterized protein</fullName>
    </submittedName>
</protein>
<evidence type="ECO:0000256" key="1">
    <source>
        <dbReference type="SAM" id="Phobius"/>
    </source>
</evidence>
<dbReference type="AlphaFoldDB" id="A0A5N7CJP3"/>
<name>A0A5N7CJP3_PETAA</name>
<reference evidence="2" key="1">
    <citation type="submission" date="2019-04" db="EMBL/GenBank/DDBJ databases">
        <title>Friends and foes A comparative genomics studyof 23 Aspergillus species from section Flavi.</title>
        <authorList>
            <consortium name="DOE Joint Genome Institute"/>
            <person name="Kjaerbolling I."/>
            <person name="Vesth T."/>
            <person name="Frisvad J.C."/>
            <person name="Nybo J.L."/>
            <person name="Theobald S."/>
            <person name="Kildgaard S."/>
            <person name="Isbrandt T."/>
            <person name="Kuo A."/>
            <person name="Sato A."/>
            <person name="Lyhne E.K."/>
            <person name="Kogle M.E."/>
            <person name="Wiebenga A."/>
            <person name="Kun R.S."/>
            <person name="Lubbers R.J."/>
            <person name="Makela M.R."/>
            <person name="Barry K."/>
            <person name="Chovatia M."/>
            <person name="Clum A."/>
            <person name="Daum C."/>
            <person name="Haridas S."/>
            <person name="He G."/>
            <person name="LaButti K."/>
            <person name="Lipzen A."/>
            <person name="Mondo S."/>
            <person name="Riley R."/>
            <person name="Salamov A."/>
            <person name="Simmons B.A."/>
            <person name="Magnuson J.K."/>
            <person name="Henrissat B."/>
            <person name="Mortensen U.H."/>
            <person name="Larsen T.O."/>
            <person name="Devries R.P."/>
            <person name="Grigoriev I.V."/>
            <person name="Machida M."/>
            <person name="Baker S.E."/>
            <person name="Andersen M.R."/>
        </authorList>
    </citation>
    <scope>NUCLEOTIDE SEQUENCE [LARGE SCALE GENOMIC DNA]</scope>
    <source>
        <strain evidence="2">IBT 14317</strain>
    </source>
</reference>
<keyword evidence="1" id="KW-0812">Transmembrane</keyword>
<keyword evidence="1" id="KW-1133">Transmembrane helix</keyword>
<proteinExistence type="predicted"/>
<keyword evidence="1" id="KW-0472">Membrane</keyword>
<feature type="transmembrane region" description="Helical" evidence="1">
    <location>
        <begin position="66"/>
        <end position="91"/>
    </location>
</feature>
<accession>A0A5N7CJP3</accession>
<sequence>MGQGSARVPFHLSFCCFHTPKAFIDIVGLATWFRHAVFISCLSFAVFLFAHYFTSIPNARVARSAIILYIYICIAPKHVLFLTDSILFPAFHLS</sequence>
<dbReference type="Proteomes" id="UP000326877">
    <property type="component" value="Unassembled WGS sequence"/>
</dbReference>
<gene>
    <name evidence="2" type="ORF">BDV23DRAFT_34209</name>
</gene>
<dbReference type="OrthoDB" id="10564655at2759"/>
<organism evidence="2">
    <name type="scientific">Petromyces alliaceus</name>
    <name type="common">Aspergillus alliaceus</name>
    <dbReference type="NCBI Taxonomy" id="209559"/>
    <lineage>
        <taxon>Eukaryota</taxon>
        <taxon>Fungi</taxon>
        <taxon>Dikarya</taxon>
        <taxon>Ascomycota</taxon>
        <taxon>Pezizomycotina</taxon>
        <taxon>Eurotiomycetes</taxon>
        <taxon>Eurotiomycetidae</taxon>
        <taxon>Eurotiales</taxon>
        <taxon>Aspergillaceae</taxon>
        <taxon>Aspergillus</taxon>
        <taxon>Aspergillus subgen. Circumdati</taxon>
    </lineage>
</organism>
<dbReference type="EMBL" id="ML735228">
    <property type="protein sequence ID" value="KAE8393683.1"/>
    <property type="molecule type" value="Genomic_DNA"/>
</dbReference>